<evidence type="ECO:0000313" key="3">
    <source>
        <dbReference type="Proteomes" id="UP000248729"/>
    </source>
</evidence>
<feature type="domain" description="HTH cro/C1-type" evidence="1">
    <location>
        <begin position="33"/>
        <end position="87"/>
    </location>
</feature>
<dbReference type="CDD" id="cd00093">
    <property type="entry name" value="HTH_XRE"/>
    <property type="match status" value="1"/>
</dbReference>
<sequence length="107" mass="12139">MFDKGISVTSNLWLKFIEIIIMNIIAKEFAKNIKNQRVEKGIAQQKLSLLCGFDKNYIGCLERAQSRVTLEKVYIIAAALDCSVLDLLPKENPNRIANMIKLDQPKS</sequence>
<dbReference type="PROSITE" id="PS50943">
    <property type="entry name" value="HTH_CROC1"/>
    <property type="match status" value="1"/>
</dbReference>
<dbReference type="Pfam" id="PF01381">
    <property type="entry name" value="HTH_3"/>
    <property type="match status" value="1"/>
</dbReference>
<dbReference type="GO" id="GO:0003677">
    <property type="term" value="F:DNA binding"/>
    <property type="evidence" value="ECO:0007669"/>
    <property type="project" value="InterPro"/>
</dbReference>
<dbReference type="InterPro" id="IPR001387">
    <property type="entry name" value="Cro/C1-type_HTH"/>
</dbReference>
<dbReference type="InterPro" id="IPR010982">
    <property type="entry name" value="Lambda_DNA-bd_dom_sf"/>
</dbReference>
<comment type="caution">
    <text evidence="2">The sequence shown here is derived from an EMBL/GenBank/DDBJ whole genome shotgun (WGS) entry which is preliminary data.</text>
</comment>
<proteinExistence type="predicted"/>
<evidence type="ECO:0000313" key="2">
    <source>
        <dbReference type="EMBL" id="RAS55293.1"/>
    </source>
</evidence>
<dbReference type="SUPFAM" id="SSF47413">
    <property type="entry name" value="lambda repressor-like DNA-binding domains"/>
    <property type="match status" value="1"/>
</dbReference>
<dbReference type="SMART" id="SM00530">
    <property type="entry name" value="HTH_XRE"/>
    <property type="match status" value="1"/>
</dbReference>
<accession>A0A329DZG5</accession>
<dbReference type="RefSeq" id="WP_258006854.1">
    <property type="nucleotide sequence ID" value="NZ_POSK01000019.1"/>
</dbReference>
<dbReference type="Proteomes" id="UP000248729">
    <property type="component" value="Unassembled WGS sequence"/>
</dbReference>
<dbReference type="EMBL" id="QLTR01000046">
    <property type="protein sequence ID" value="RAS55293.1"/>
    <property type="molecule type" value="Genomic_DNA"/>
</dbReference>
<gene>
    <name evidence="2" type="ORF">DET48_14617</name>
</gene>
<dbReference type="Gene3D" id="1.10.260.40">
    <property type="entry name" value="lambda repressor-like DNA-binding domains"/>
    <property type="match status" value="1"/>
</dbReference>
<organism evidence="2 3">
    <name type="scientific">Vibrio diazotrophicus</name>
    <dbReference type="NCBI Taxonomy" id="685"/>
    <lineage>
        <taxon>Bacteria</taxon>
        <taxon>Pseudomonadati</taxon>
        <taxon>Pseudomonadota</taxon>
        <taxon>Gammaproteobacteria</taxon>
        <taxon>Vibrionales</taxon>
        <taxon>Vibrionaceae</taxon>
        <taxon>Vibrio</taxon>
    </lineage>
</organism>
<reference evidence="2 3" key="1">
    <citation type="submission" date="2018-06" db="EMBL/GenBank/DDBJ databases">
        <title>Freshwater and sediment microbial communities from various areas in North America, analyzing microbe dynamics in response to fracking.</title>
        <authorList>
            <person name="Lamendella R."/>
        </authorList>
    </citation>
    <scope>NUCLEOTIDE SEQUENCE [LARGE SCALE GENOMIC DNA]</scope>
    <source>
        <strain evidence="2 3">99A</strain>
    </source>
</reference>
<protein>
    <submittedName>
        <fullName evidence="2">Helix-turn-helix protein</fullName>
    </submittedName>
</protein>
<name>A0A329DZG5_VIBDI</name>
<evidence type="ECO:0000259" key="1">
    <source>
        <dbReference type="PROSITE" id="PS50943"/>
    </source>
</evidence>
<dbReference type="AlphaFoldDB" id="A0A329DZG5"/>